<proteinExistence type="predicted"/>
<protein>
    <submittedName>
        <fullName evidence="2">Uncharacterized protein</fullName>
    </submittedName>
</protein>
<sequence length="285" mass="31065">MAGTLSLLPRITPAEPGSGQGREFDYTLPNGRRFNVLECERDRYFLCELIPSGRVVTSSPAARVPHAEDHPVLKAILREKGPNAVCETAQAAGIDPNDMVLSGAGVSAYARFHASRAACENEIFRVVAEDVWYQHEDPALKRDPEHQAALAAQDAAEREAYQRAQQAQCAEALAAPGLFRGCHNLHGPLSQETQRAILAYLNAPNEARWEAISGLIIGPAMTTLWQAWSAVDPRAPVSLPLEADANGRRWPRLPEPECLREAIRRVGARAEALARGQTPHHEGGP</sequence>
<comment type="caution">
    <text evidence="2">The sequence shown here is derived from an EMBL/GenBank/DDBJ whole genome shotgun (WGS) entry which is preliminary data.</text>
</comment>
<dbReference type="EMBL" id="JALJXV010000003">
    <property type="protein sequence ID" value="MCP1674456.1"/>
    <property type="molecule type" value="Genomic_DNA"/>
</dbReference>
<accession>A0AAE3G480</accession>
<dbReference type="AlphaFoldDB" id="A0AAE3G480"/>
<evidence type="ECO:0000256" key="1">
    <source>
        <dbReference type="SAM" id="MobiDB-lite"/>
    </source>
</evidence>
<dbReference type="RefSeq" id="WP_253476451.1">
    <property type="nucleotide sequence ID" value="NZ_JALJXV010000003.1"/>
</dbReference>
<evidence type="ECO:0000313" key="2">
    <source>
        <dbReference type="EMBL" id="MCP1674456.1"/>
    </source>
</evidence>
<reference evidence="2" key="1">
    <citation type="submission" date="2022-03" db="EMBL/GenBank/DDBJ databases">
        <title>Genomic Encyclopedia of Type Strains, Phase III (KMG-III): the genomes of soil and plant-associated and newly described type strains.</title>
        <authorList>
            <person name="Whitman W."/>
        </authorList>
    </citation>
    <scope>NUCLEOTIDE SEQUENCE</scope>
    <source>
        <strain evidence="2">ANL 6-2</strain>
    </source>
</reference>
<gene>
    <name evidence="2" type="ORF">J2T57_001558</name>
</gene>
<name>A0AAE3G480_9GAMM</name>
<evidence type="ECO:0000313" key="3">
    <source>
        <dbReference type="Proteomes" id="UP001205843"/>
    </source>
</evidence>
<feature type="region of interest" description="Disordered" evidence="1">
    <location>
        <begin position="1"/>
        <end position="24"/>
    </location>
</feature>
<organism evidence="2 3">
    <name type="scientific">Natronocella acetinitrilica</name>
    <dbReference type="NCBI Taxonomy" id="414046"/>
    <lineage>
        <taxon>Bacteria</taxon>
        <taxon>Pseudomonadati</taxon>
        <taxon>Pseudomonadota</taxon>
        <taxon>Gammaproteobacteria</taxon>
        <taxon>Chromatiales</taxon>
        <taxon>Ectothiorhodospiraceae</taxon>
        <taxon>Natronocella</taxon>
    </lineage>
</organism>
<dbReference type="Proteomes" id="UP001205843">
    <property type="component" value="Unassembled WGS sequence"/>
</dbReference>
<keyword evidence="3" id="KW-1185">Reference proteome</keyword>